<dbReference type="InterPro" id="IPR052304">
    <property type="entry name" value="PTTG1IP"/>
</dbReference>
<protein>
    <submittedName>
        <fullName evidence="4">Pituitary tumor-transforming gene protein-binding factor</fullName>
    </submittedName>
</protein>
<dbReference type="AlphaFoldDB" id="A0A7I4YCF7"/>
<name>A0A7I4YCF7_HAECO</name>
<accession>A0A7I4YCF7</accession>
<feature type="chain" id="PRO_5029779229" evidence="2">
    <location>
        <begin position="26"/>
        <end position="190"/>
    </location>
</feature>
<dbReference type="OMA" id="CVEYPVR"/>
<organism evidence="3 4">
    <name type="scientific">Haemonchus contortus</name>
    <name type="common">Barber pole worm</name>
    <dbReference type="NCBI Taxonomy" id="6289"/>
    <lineage>
        <taxon>Eukaryota</taxon>
        <taxon>Metazoa</taxon>
        <taxon>Ecdysozoa</taxon>
        <taxon>Nematoda</taxon>
        <taxon>Chromadorea</taxon>
        <taxon>Rhabditida</taxon>
        <taxon>Rhabditina</taxon>
        <taxon>Rhabditomorpha</taxon>
        <taxon>Strongyloidea</taxon>
        <taxon>Trichostrongylidae</taxon>
        <taxon>Haemonchus</taxon>
    </lineage>
</organism>
<dbReference type="WBParaSite" id="HCON_00074110-00001">
    <property type="protein sequence ID" value="HCON_00074110-00001"/>
    <property type="gene ID" value="HCON_00074110"/>
</dbReference>
<dbReference type="GO" id="GO:0006606">
    <property type="term" value="P:protein import into nucleus"/>
    <property type="evidence" value="ECO:0007669"/>
    <property type="project" value="TreeGrafter"/>
</dbReference>
<evidence type="ECO:0000313" key="4">
    <source>
        <dbReference type="WBParaSite" id="HCON_00074110-00001"/>
    </source>
</evidence>
<feature type="transmembrane region" description="Helical" evidence="1">
    <location>
        <begin position="99"/>
        <end position="126"/>
    </location>
</feature>
<proteinExistence type="predicted"/>
<keyword evidence="1" id="KW-1133">Transmembrane helix</keyword>
<dbReference type="OrthoDB" id="5829916at2759"/>
<evidence type="ECO:0000256" key="1">
    <source>
        <dbReference type="SAM" id="Phobius"/>
    </source>
</evidence>
<sequence length="190" mass="21847">MLCRLSADVTLCLWILLILFNLCQTQVLSELVGLGEFTEAEKKYCEFAPGESPTCENCVAKGTECFYCGGTVERCLPYAWYFPGCELNDVKHNKCWVNIPAVVIVVSVIAGILLVIFIFCLCYCYCRCQAYRRARAKAQGEKWNFQQNLKRAEMQNRHSLRTEQRERELEAYRIKYGLPTRMSPDGDPIK</sequence>
<dbReference type="PANTHER" id="PTHR15191:SF3">
    <property type="entry name" value="PITUITARY TUMOR-TRANSFORMING GENE PROTEIN-BINDING FACTOR"/>
    <property type="match status" value="1"/>
</dbReference>
<evidence type="ECO:0000313" key="3">
    <source>
        <dbReference type="Proteomes" id="UP000025227"/>
    </source>
</evidence>
<keyword evidence="2" id="KW-0732">Signal</keyword>
<dbReference type="GO" id="GO:0005634">
    <property type="term" value="C:nucleus"/>
    <property type="evidence" value="ECO:0007669"/>
    <property type="project" value="TreeGrafter"/>
</dbReference>
<keyword evidence="1" id="KW-0812">Transmembrane</keyword>
<dbReference type="GO" id="GO:0005737">
    <property type="term" value="C:cytoplasm"/>
    <property type="evidence" value="ECO:0007669"/>
    <property type="project" value="TreeGrafter"/>
</dbReference>
<feature type="signal peptide" evidence="2">
    <location>
        <begin position="1"/>
        <end position="25"/>
    </location>
</feature>
<keyword evidence="1" id="KW-0472">Membrane</keyword>
<reference evidence="4" key="1">
    <citation type="submission" date="2020-12" db="UniProtKB">
        <authorList>
            <consortium name="WormBaseParasite"/>
        </authorList>
    </citation>
    <scope>IDENTIFICATION</scope>
    <source>
        <strain evidence="4">MHco3</strain>
    </source>
</reference>
<evidence type="ECO:0000256" key="2">
    <source>
        <dbReference type="SAM" id="SignalP"/>
    </source>
</evidence>
<dbReference type="PANTHER" id="PTHR15191">
    <property type="entry name" value="PROTEIN CBG20567"/>
    <property type="match status" value="1"/>
</dbReference>
<dbReference type="Proteomes" id="UP000025227">
    <property type="component" value="Unplaced"/>
</dbReference>
<keyword evidence="3" id="KW-1185">Reference proteome</keyword>